<dbReference type="AlphaFoldDB" id="A0A7G9GKZ2"/>
<dbReference type="InterPro" id="IPR016193">
    <property type="entry name" value="Cytidine_deaminase-like"/>
</dbReference>
<sequence>MEDLKKALKKEQLTCIVSSCGHIYKEKNKGILPLLHFIEQGVLREGIVVDKVIGKAAAMLMIYGGVKKVHACMISEHALTMFRQHHIPISYDVLVPYIINRSGTGMCPMEESVLACEDIEEAYHILCKKAESMKKAG</sequence>
<accession>A0A7G9GKZ2</accession>
<protein>
    <submittedName>
        <fullName evidence="1">DUF1893 domain-containing protein</fullName>
    </submittedName>
</protein>
<dbReference type="InterPro" id="IPR015067">
    <property type="entry name" value="DUF1893_TM1506-like"/>
</dbReference>
<dbReference type="RefSeq" id="WP_117454104.1">
    <property type="nucleotide sequence ID" value="NZ_CP060636.1"/>
</dbReference>
<gene>
    <name evidence="1" type="ORF">H9Q80_14640</name>
</gene>
<dbReference type="Proteomes" id="UP000515856">
    <property type="component" value="Chromosome"/>
</dbReference>
<name>A0A7G9GKZ2_9FIRM</name>
<evidence type="ECO:0000313" key="2">
    <source>
        <dbReference type="Proteomes" id="UP000515856"/>
    </source>
</evidence>
<keyword evidence="2" id="KW-1185">Reference proteome</keyword>
<dbReference type="Gene3D" id="3.40.140.30">
    <property type="entry name" value="Hypothetical protein TM1506"/>
    <property type="match status" value="1"/>
</dbReference>
<organism evidence="1 2">
    <name type="scientific">[Eubacterium] hominis</name>
    <dbReference type="NCBI Taxonomy" id="2764325"/>
    <lineage>
        <taxon>Bacteria</taxon>
        <taxon>Bacillati</taxon>
        <taxon>Bacillota</taxon>
        <taxon>Erysipelotrichia</taxon>
        <taxon>Erysipelotrichales</taxon>
        <taxon>Erysipelotrichaceae</taxon>
        <taxon>Amedibacillus</taxon>
    </lineage>
</organism>
<proteinExistence type="predicted"/>
<dbReference type="KEGG" id="ehn:H9Q80_14640"/>
<dbReference type="GO" id="GO:0003824">
    <property type="term" value="F:catalytic activity"/>
    <property type="evidence" value="ECO:0007669"/>
    <property type="project" value="InterPro"/>
</dbReference>
<dbReference type="InterPro" id="IPR037081">
    <property type="entry name" value="Hyp_TM1506"/>
</dbReference>
<dbReference type="SUPFAM" id="SSF53927">
    <property type="entry name" value="Cytidine deaminase-like"/>
    <property type="match status" value="1"/>
</dbReference>
<dbReference type="EMBL" id="CP060636">
    <property type="protein sequence ID" value="QNM11474.1"/>
    <property type="molecule type" value="Genomic_DNA"/>
</dbReference>
<evidence type="ECO:0000313" key="1">
    <source>
        <dbReference type="EMBL" id="QNM11474.1"/>
    </source>
</evidence>
<dbReference type="Pfam" id="PF08973">
    <property type="entry name" value="TM1506"/>
    <property type="match status" value="1"/>
</dbReference>
<reference evidence="1 2" key="1">
    <citation type="submission" date="2020-08" db="EMBL/GenBank/DDBJ databases">
        <authorList>
            <person name="Liu C."/>
            <person name="Sun Q."/>
        </authorList>
    </citation>
    <scope>NUCLEOTIDE SEQUENCE [LARGE SCALE GENOMIC DNA]</scope>
    <source>
        <strain evidence="1 2">NSJ-61</strain>
    </source>
</reference>